<protein>
    <recommendedName>
        <fullName evidence="3">Aminodeoxychorismate lyase</fullName>
    </recommendedName>
</protein>
<dbReference type="InterPro" id="IPR043131">
    <property type="entry name" value="BCAT-like_N"/>
</dbReference>
<dbReference type="Pfam" id="PF01063">
    <property type="entry name" value="Aminotran_4"/>
    <property type="match status" value="1"/>
</dbReference>
<name>A0A383USB7_BLUHO</name>
<dbReference type="Gene3D" id="3.20.10.10">
    <property type="entry name" value="D-amino Acid Aminotransferase, subunit A, domain 2"/>
    <property type="match status" value="1"/>
</dbReference>
<dbReference type="GO" id="GO:0003824">
    <property type="term" value="F:catalytic activity"/>
    <property type="evidence" value="ECO:0007669"/>
    <property type="project" value="InterPro"/>
</dbReference>
<sequence>MAKPDFQIFSTLRYDTNLAHSPANALLTPSLIKSLRYHCFYMPIHHRDRLVEAANYFGWTHAADKLKGEEGLAFLLSNLGEEILTEIGTDGSPSLPLRVKVLLDHDGNLTIEKSTTSPVSLDNLYPPCLLGPEVDSTIVKSGMRGQLSEKVVDPSSPIYTIHVSQIYVVAGPHNSYKTTHREDYDNARREKGILDMTELREVLLVDHRGQVIEGSLTSVYFFRDGNWVTPTLELGGVKGTTRRWALSQGLCTESVILASSLSEGEQCWISNGLRGFQRGVISL</sequence>
<evidence type="ECO:0008006" key="3">
    <source>
        <dbReference type="Google" id="ProtNLM"/>
    </source>
</evidence>
<dbReference type="Gene3D" id="3.30.470.10">
    <property type="match status" value="1"/>
</dbReference>
<dbReference type="InterPro" id="IPR036038">
    <property type="entry name" value="Aminotransferase-like"/>
</dbReference>
<evidence type="ECO:0000313" key="2">
    <source>
        <dbReference type="Proteomes" id="UP000275772"/>
    </source>
</evidence>
<dbReference type="AlphaFoldDB" id="A0A383USB7"/>
<organism evidence="1 2">
    <name type="scientific">Blumeria hordei</name>
    <name type="common">Barley powdery mildew</name>
    <name type="synonym">Blumeria graminis f. sp. hordei</name>
    <dbReference type="NCBI Taxonomy" id="2867405"/>
    <lineage>
        <taxon>Eukaryota</taxon>
        <taxon>Fungi</taxon>
        <taxon>Dikarya</taxon>
        <taxon>Ascomycota</taxon>
        <taxon>Pezizomycotina</taxon>
        <taxon>Leotiomycetes</taxon>
        <taxon>Erysiphales</taxon>
        <taxon>Erysiphaceae</taxon>
        <taxon>Blumeria</taxon>
    </lineage>
</organism>
<gene>
    <name evidence="1" type="ORF">BLGHR1_13451</name>
</gene>
<dbReference type="InterPro" id="IPR001544">
    <property type="entry name" value="Aminotrans_IV"/>
</dbReference>
<dbReference type="SUPFAM" id="SSF56752">
    <property type="entry name" value="D-aminoacid aminotransferase-like PLP-dependent enzymes"/>
    <property type="match status" value="1"/>
</dbReference>
<evidence type="ECO:0000313" key="1">
    <source>
        <dbReference type="EMBL" id="SZF02666.1"/>
    </source>
</evidence>
<dbReference type="Proteomes" id="UP000275772">
    <property type="component" value="Unassembled WGS sequence"/>
</dbReference>
<accession>A0A383USB7</accession>
<dbReference type="EMBL" id="UNSH01000045">
    <property type="protein sequence ID" value="SZF02666.1"/>
    <property type="molecule type" value="Genomic_DNA"/>
</dbReference>
<proteinExistence type="predicted"/>
<reference evidence="1 2" key="1">
    <citation type="submission" date="2017-11" db="EMBL/GenBank/DDBJ databases">
        <authorList>
            <person name="Kracher B."/>
        </authorList>
    </citation>
    <scope>NUCLEOTIDE SEQUENCE [LARGE SCALE GENOMIC DNA]</scope>
    <source>
        <strain evidence="1 2">RACE1</strain>
    </source>
</reference>
<dbReference type="InterPro" id="IPR043132">
    <property type="entry name" value="BCAT-like_C"/>
</dbReference>
<dbReference type="VEuPathDB" id="FungiDB:BLGHR1_13451"/>